<dbReference type="PANTHER" id="PTHR14226:SF78">
    <property type="entry name" value="SLR0060 PROTEIN"/>
    <property type="match status" value="1"/>
</dbReference>
<feature type="short sequence motif" description="GXGXXG" evidence="4">
    <location>
        <begin position="46"/>
        <end position="51"/>
    </location>
</feature>
<dbReference type="PROSITE" id="PS51635">
    <property type="entry name" value="PNPLA"/>
    <property type="match status" value="1"/>
</dbReference>
<dbReference type="InterPro" id="IPR050301">
    <property type="entry name" value="NTE"/>
</dbReference>
<keyword evidence="1 4" id="KW-0378">Hydrolase</keyword>
<protein>
    <submittedName>
        <fullName evidence="6">Patatin</fullName>
    </submittedName>
</protein>
<feature type="domain" description="PNPLA" evidence="5">
    <location>
        <begin position="42"/>
        <end position="241"/>
    </location>
</feature>
<dbReference type="AlphaFoldDB" id="G0A8L5"/>
<evidence type="ECO:0000313" key="6">
    <source>
        <dbReference type="EMBL" id="AEK61488.1"/>
    </source>
</evidence>
<reference evidence="6 7" key="5">
    <citation type="journal article" date="2011" name="ISME J.">
        <title>Dual transcriptional profiling of a bacterial/fungal confrontation: Collimonas fungivorans versus Aspergillus niger.</title>
        <authorList>
            <person name="Mela F."/>
            <person name="Fritsche K."/>
            <person name="de Boer W."/>
            <person name="van Veen J.A."/>
            <person name="de Graaff L.H."/>
            <person name="van den Berg M."/>
            <person name="Leveau J.H."/>
        </authorList>
    </citation>
    <scope>NUCLEOTIDE SEQUENCE [LARGE SCALE GENOMIC DNA]</scope>
    <source>
        <strain evidence="6 7">Ter331</strain>
    </source>
</reference>
<evidence type="ECO:0000313" key="7">
    <source>
        <dbReference type="Proteomes" id="UP000008392"/>
    </source>
</evidence>
<evidence type="ECO:0000256" key="1">
    <source>
        <dbReference type="ARBA" id="ARBA00022801"/>
    </source>
</evidence>
<organism evidence="6 7">
    <name type="scientific">Collimonas fungivorans (strain Ter331)</name>
    <dbReference type="NCBI Taxonomy" id="1005048"/>
    <lineage>
        <taxon>Bacteria</taxon>
        <taxon>Pseudomonadati</taxon>
        <taxon>Pseudomonadota</taxon>
        <taxon>Betaproteobacteria</taxon>
        <taxon>Burkholderiales</taxon>
        <taxon>Oxalobacteraceae</taxon>
        <taxon>Collimonas</taxon>
    </lineage>
</organism>
<dbReference type="InterPro" id="IPR002641">
    <property type="entry name" value="PNPLA_dom"/>
</dbReference>
<feature type="active site" description="Nucleophile" evidence="4">
    <location>
        <position position="76"/>
    </location>
</feature>
<evidence type="ECO:0000256" key="2">
    <source>
        <dbReference type="ARBA" id="ARBA00022963"/>
    </source>
</evidence>
<dbReference type="SUPFAM" id="SSF52151">
    <property type="entry name" value="FabD/lysophospholipase-like"/>
    <property type="match status" value="1"/>
</dbReference>
<reference evidence="6 7" key="1">
    <citation type="journal article" date="2004" name="Environ. Microbiol.">
        <title>Phylogeny-function analysis of (meta)genomic libraries: screening for expression of ribosomal RNA genes by large-insert library fluorescent in situ hybridization (LIL-FISH).</title>
        <authorList>
            <person name="Leveau J.H."/>
            <person name="Gerards S."/>
            <person name="de Boer W."/>
            <person name="van Veen J.A."/>
        </authorList>
    </citation>
    <scope>NUCLEOTIDE SEQUENCE [LARGE SCALE GENOMIC DNA]</scope>
    <source>
        <strain evidence="6 7">Ter331</strain>
    </source>
</reference>
<name>G0A8L5_COLFT</name>
<feature type="short sequence motif" description="DGA/G" evidence="4">
    <location>
        <begin position="228"/>
        <end position="230"/>
    </location>
</feature>
<reference evidence="6 7" key="2">
    <citation type="journal article" date="2006" name="J. Microbiol. Methods">
        <title>Genomic flank-sequencing of plasposon insertion sites for rapid identification of functional genes.</title>
        <authorList>
            <person name="Leveau J.H."/>
            <person name="Gerards S."/>
            <person name="Fritsche K."/>
            <person name="Zondag G."/>
            <person name="van Veen J.A."/>
        </authorList>
    </citation>
    <scope>NUCLEOTIDE SEQUENCE [LARGE SCALE GENOMIC DNA]</scope>
    <source>
        <strain evidence="6 7">Ter331</strain>
    </source>
</reference>
<feature type="active site" description="Proton acceptor" evidence="4">
    <location>
        <position position="228"/>
    </location>
</feature>
<dbReference type="Pfam" id="PF01734">
    <property type="entry name" value="Patatin"/>
    <property type="match status" value="1"/>
</dbReference>
<sequence length="375" mass="41459">MVRPCRRLKHRRKCIASNLQARAYFNRQQSQGYFMQNKIMTLALQGGGSHGAFTWGALDRLLEDPRIEIEGISGASAGAMNAVAMSYGLAIGGRDGARQALADFWDSVSTRDLYSFMRPDALSEAGIASQATSSALLKHMFSVTRMFSPYQLNPFDLNPLRDILGKQIDFERLRAEGKVKLFIAATQVSTGRLRIFRNDDLTQDALLASACLPSMHHAVEIDGEAYWDGGLTANPPIFPLLHLCNSPDVLAVLLHPFRRPLTPTGTDEIGQRLSEISFSSTFFTELGGLALAKRETEADPKARGKMHDRLKELRIHVIDSDALMSQLSSASKLNTKASFIHALRDAGRARAELWLTEKFSGADLQSNFDLDQFLA</sequence>
<dbReference type="HOGENOM" id="CLU_040292_0_0_4"/>
<dbReference type="STRING" id="1005048.CFU_1656"/>
<evidence type="ECO:0000256" key="3">
    <source>
        <dbReference type="ARBA" id="ARBA00023098"/>
    </source>
</evidence>
<dbReference type="Gene3D" id="3.40.1090.10">
    <property type="entry name" value="Cytosolic phospholipase A2 catalytic domain"/>
    <property type="match status" value="2"/>
</dbReference>
<dbReference type="GO" id="GO:0016042">
    <property type="term" value="P:lipid catabolic process"/>
    <property type="evidence" value="ECO:0007669"/>
    <property type="project" value="UniProtKB-UniRule"/>
</dbReference>
<evidence type="ECO:0000259" key="5">
    <source>
        <dbReference type="PROSITE" id="PS51635"/>
    </source>
</evidence>
<dbReference type="PANTHER" id="PTHR14226">
    <property type="entry name" value="NEUROPATHY TARGET ESTERASE/SWISS CHEESE D.MELANOGASTER"/>
    <property type="match status" value="1"/>
</dbReference>
<dbReference type="eggNOG" id="COG1752">
    <property type="taxonomic scope" value="Bacteria"/>
</dbReference>
<reference evidence="7" key="6">
    <citation type="submission" date="2011-05" db="EMBL/GenBank/DDBJ databases">
        <title>Complete sequence of Collimonas fungivorans Ter331.</title>
        <authorList>
            <person name="Leveau J.H."/>
        </authorList>
    </citation>
    <scope>NUCLEOTIDE SEQUENCE [LARGE SCALE GENOMIC DNA]</scope>
    <source>
        <strain evidence="7">Ter331</strain>
    </source>
</reference>
<keyword evidence="7" id="KW-1185">Reference proteome</keyword>
<reference evidence="6 7" key="4">
    <citation type="journal article" date="2010" name="Environ. Microbiol.">
        <title>The bacterial genus Collimonas: mycophagy, weathering and other adaptive solutions to life in oligotrophic soil environments.</title>
        <authorList>
            <person name="Leveau J.H."/>
            <person name="Uroz S."/>
            <person name="de Boer W."/>
        </authorList>
    </citation>
    <scope>NUCLEOTIDE SEQUENCE [LARGE SCALE GENOMIC DNA]</scope>
    <source>
        <strain evidence="6 7">Ter331</strain>
    </source>
</reference>
<dbReference type="KEGG" id="cfu:CFU_1656"/>
<evidence type="ECO:0000256" key="4">
    <source>
        <dbReference type="PROSITE-ProRule" id="PRU01161"/>
    </source>
</evidence>
<dbReference type="GO" id="GO:0016787">
    <property type="term" value="F:hydrolase activity"/>
    <property type="evidence" value="ECO:0007669"/>
    <property type="project" value="UniProtKB-UniRule"/>
</dbReference>
<keyword evidence="3 4" id="KW-0443">Lipid metabolism</keyword>
<feature type="short sequence motif" description="GXSXG" evidence="4">
    <location>
        <begin position="74"/>
        <end position="78"/>
    </location>
</feature>
<accession>G0A8L5</accession>
<proteinExistence type="predicted"/>
<dbReference type="EMBL" id="CP002745">
    <property type="protein sequence ID" value="AEK61488.1"/>
    <property type="molecule type" value="Genomic_DNA"/>
</dbReference>
<dbReference type="InterPro" id="IPR016035">
    <property type="entry name" value="Acyl_Trfase/lysoPLipase"/>
</dbReference>
<keyword evidence="2 4" id="KW-0442">Lipid degradation</keyword>
<gene>
    <name evidence="6" type="ordered locus">CFU_1656</name>
</gene>
<reference evidence="6 7" key="3">
    <citation type="journal article" date="2008" name="FEMS Microbiol. Ecol.">
        <title>Identification and characterization of genes underlying chitinolysis in Collimonas fungivorans Ter331.</title>
        <authorList>
            <person name="Fritsche K."/>
            <person name="de Boer W."/>
            <person name="Gerards S."/>
            <person name="van den Berg M."/>
            <person name="van Veen J.A."/>
            <person name="Leveau J.H."/>
        </authorList>
    </citation>
    <scope>NUCLEOTIDE SEQUENCE [LARGE SCALE GENOMIC DNA]</scope>
    <source>
        <strain evidence="6 7">Ter331</strain>
    </source>
</reference>
<dbReference type="Proteomes" id="UP000008392">
    <property type="component" value="Chromosome"/>
</dbReference>